<proteinExistence type="predicted"/>
<gene>
    <name evidence="1" type="ORF">Me_995_000218</name>
</gene>
<evidence type="ECO:0000313" key="2">
    <source>
        <dbReference type="Proteomes" id="UP001213039"/>
    </source>
</evidence>
<evidence type="ECO:0000313" key="1">
    <source>
        <dbReference type="EMBL" id="WBP84244.1"/>
    </source>
</evidence>
<organism evidence="1 2">
    <name type="scientific">Mycoplasmopsis edwardii</name>
    <dbReference type="NCBI Taxonomy" id="53558"/>
    <lineage>
        <taxon>Bacteria</taxon>
        <taxon>Bacillati</taxon>
        <taxon>Mycoplasmatota</taxon>
        <taxon>Mycoplasmoidales</taxon>
        <taxon>Metamycoplasmataceae</taxon>
        <taxon>Mycoplasmopsis</taxon>
    </lineage>
</organism>
<protein>
    <submittedName>
        <fullName evidence="1">Uncharacterized protein</fullName>
    </submittedName>
</protein>
<accession>A0ACD4PK64</accession>
<dbReference type="EMBL" id="CP114370">
    <property type="protein sequence ID" value="WBP84244.1"/>
    <property type="molecule type" value="Genomic_DNA"/>
</dbReference>
<keyword evidence="2" id="KW-1185">Reference proteome</keyword>
<sequence>MKLVKVYQFKKVSKKIKRDLIAIKNEINLITSKHSKDLLKYQKFQCKNCFKKVTKVKVLHFLKSMVIYWIIDTQGCFKGILSYRKNENHLKSIEMILDANIINSKSKEMLKKRYQKLW</sequence>
<name>A0ACD4PK64_9BACT</name>
<reference evidence="1" key="1">
    <citation type="submission" date="2022-12" db="EMBL/GenBank/DDBJ databases">
        <authorList>
            <consortium name="Asia Pacific Centre for Animal Health"/>
            <person name="Klose S.M."/>
            <person name="Legione A.R."/>
            <person name="Monotti I."/>
            <person name="Bushell R."/>
            <person name="Marenda M.S."/>
            <person name="Sugiyama T."/>
            <person name="Browning G.F."/>
            <person name="Vaz P.K."/>
        </authorList>
    </citation>
    <scope>NUCLEOTIDE SEQUENCE</scope>
    <source>
        <strain evidence="1">Felid995</strain>
    </source>
</reference>
<dbReference type="Proteomes" id="UP001213039">
    <property type="component" value="Chromosome"/>
</dbReference>